<name>A0ABU7WFG2_9GAMM</name>
<keyword evidence="2" id="KW-1185">Reference proteome</keyword>
<reference evidence="1 2" key="1">
    <citation type="submission" date="2024-01" db="EMBL/GenBank/DDBJ databases">
        <title>Novel species of the genus Luteimonas isolated from rivers.</title>
        <authorList>
            <person name="Lu H."/>
        </authorList>
    </citation>
    <scope>NUCLEOTIDE SEQUENCE [LARGE SCALE GENOMIC DNA]</scope>
    <source>
        <strain evidence="1 2">SMYT11W</strain>
    </source>
</reference>
<evidence type="ECO:0000313" key="2">
    <source>
        <dbReference type="Proteomes" id="UP001358324"/>
    </source>
</evidence>
<dbReference type="Proteomes" id="UP001358324">
    <property type="component" value="Unassembled WGS sequence"/>
</dbReference>
<dbReference type="EMBL" id="JAZHBM010000001">
    <property type="protein sequence ID" value="MEF3081894.1"/>
    <property type="molecule type" value="Genomic_DNA"/>
</dbReference>
<evidence type="ECO:0000313" key="1">
    <source>
        <dbReference type="EMBL" id="MEF3081894.1"/>
    </source>
</evidence>
<gene>
    <name evidence="1" type="ORF">V3391_06665</name>
</gene>
<comment type="caution">
    <text evidence="1">The sequence shown here is derived from an EMBL/GenBank/DDBJ whole genome shotgun (WGS) entry which is preliminary data.</text>
</comment>
<accession>A0ABU7WFG2</accession>
<sequence length="114" mass="12823">MGVYFLHYRCEPATKTEDVQGGTADTCCLAETAADADTMSQRLILSHRWIVQELLACVATSDELRDGWDELEEMLHAKAIQRDPPAAVLFSVWGREREQPELRHLPIPDEGTAQ</sequence>
<organism evidence="1 2">
    <name type="scientific">Luteimonas flava</name>
    <dbReference type="NCBI Taxonomy" id="3115822"/>
    <lineage>
        <taxon>Bacteria</taxon>
        <taxon>Pseudomonadati</taxon>
        <taxon>Pseudomonadota</taxon>
        <taxon>Gammaproteobacteria</taxon>
        <taxon>Lysobacterales</taxon>
        <taxon>Lysobacteraceae</taxon>
        <taxon>Luteimonas</taxon>
    </lineage>
</organism>
<dbReference type="RefSeq" id="WP_332077608.1">
    <property type="nucleotide sequence ID" value="NZ_JAZHBM010000001.1"/>
</dbReference>
<proteinExistence type="predicted"/>
<protein>
    <submittedName>
        <fullName evidence="1">Uncharacterized protein</fullName>
    </submittedName>
</protein>